<dbReference type="PANTHER" id="PTHR45267:SF2">
    <property type="entry name" value="NADPH-DEPENDENT PTERIN ALDEHYDE REDUCTASE"/>
    <property type="match status" value="1"/>
</dbReference>
<evidence type="ECO:0000256" key="1">
    <source>
        <dbReference type="RuleBase" id="RU000363"/>
    </source>
</evidence>
<keyword evidence="4" id="KW-1185">Reference proteome</keyword>
<evidence type="ECO:0000259" key="2">
    <source>
        <dbReference type="SMART" id="SM00822"/>
    </source>
</evidence>
<dbReference type="Proteomes" id="UP000317093">
    <property type="component" value="Chromosome"/>
</dbReference>
<dbReference type="AlphaFoldDB" id="A0A518B942"/>
<dbReference type="OrthoDB" id="9775296at2"/>
<evidence type="ECO:0000313" key="4">
    <source>
        <dbReference type="Proteomes" id="UP000317093"/>
    </source>
</evidence>
<dbReference type="KEGG" id="knv:Pan216_43520"/>
<dbReference type="PANTHER" id="PTHR45267">
    <property type="match status" value="1"/>
</dbReference>
<comment type="similarity">
    <text evidence="1">Belongs to the short-chain dehydrogenases/reductases (SDR) family.</text>
</comment>
<dbReference type="GO" id="GO:0005829">
    <property type="term" value="C:cytosol"/>
    <property type="evidence" value="ECO:0007669"/>
    <property type="project" value="TreeGrafter"/>
</dbReference>
<dbReference type="EC" id="1.1.1.100" evidence="3"/>
<organism evidence="3 4">
    <name type="scientific">Kolteria novifilia</name>
    <dbReference type="NCBI Taxonomy" id="2527975"/>
    <lineage>
        <taxon>Bacteria</taxon>
        <taxon>Pseudomonadati</taxon>
        <taxon>Planctomycetota</taxon>
        <taxon>Planctomycetia</taxon>
        <taxon>Kolteriales</taxon>
        <taxon>Kolteriaceae</taxon>
        <taxon>Kolteria</taxon>
    </lineage>
</organism>
<dbReference type="RefSeq" id="WP_145260976.1">
    <property type="nucleotide sequence ID" value="NZ_CP036279.1"/>
</dbReference>
<protein>
    <submittedName>
        <fullName evidence="3">3-oxoacyl-[acyl-carrier-protein] reductase FabG</fullName>
        <ecNumber evidence="3">1.1.1.100</ecNumber>
    </submittedName>
</protein>
<accession>A0A518B942</accession>
<dbReference type="SMART" id="SM00822">
    <property type="entry name" value="PKS_KR"/>
    <property type="match status" value="1"/>
</dbReference>
<feature type="domain" description="Ketoreductase" evidence="2">
    <location>
        <begin position="7"/>
        <end position="188"/>
    </location>
</feature>
<dbReference type="Pfam" id="PF00106">
    <property type="entry name" value="adh_short"/>
    <property type="match status" value="1"/>
</dbReference>
<evidence type="ECO:0000313" key="3">
    <source>
        <dbReference type="EMBL" id="QDU63472.1"/>
    </source>
</evidence>
<reference evidence="3 4" key="1">
    <citation type="submission" date="2019-02" db="EMBL/GenBank/DDBJ databases">
        <title>Deep-cultivation of Planctomycetes and their phenomic and genomic characterization uncovers novel biology.</title>
        <authorList>
            <person name="Wiegand S."/>
            <person name="Jogler M."/>
            <person name="Boedeker C."/>
            <person name="Pinto D."/>
            <person name="Vollmers J."/>
            <person name="Rivas-Marin E."/>
            <person name="Kohn T."/>
            <person name="Peeters S.H."/>
            <person name="Heuer A."/>
            <person name="Rast P."/>
            <person name="Oberbeckmann S."/>
            <person name="Bunk B."/>
            <person name="Jeske O."/>
            <person name="Meyerdierks A."/>
            <person name="Storesund J.E."/>
            <person name="Kallscheuer N."/>
            <person name="Luecker S."/>
            <person name="Lage O.M."/>
            <person name="Pohl T."/>
            <person name="Merkel B.J."/>
            <person name="Hornburger P."/>
            <person name="Mueller R.-W."/>
            <person name="Bruemmer F."/>
            <person name="Labrenz M."/>
            <person name="Spormann A.M."/>
            <person name="Op den Camp H."/>
            <person name="Overmann J."/>
            <person name="Amann R."/>
            <person name="Jetten M.S.M."/>
            <person name="Mascher T."/>
            <person name="Medema M.H."/>
            <person name="Devos D.P."/>
            <person name="Kaster A.-K."/>
            <person name="Ovreas L."/>
            <person name="Rohde M."/>
            <person name="Galperin M.Y."/>
            <person name="Jogler C."/>
        </authorList>
    </citation>
    <scope>NUCLEOTIDE SEQUENCE [LARGE SCALE GENOMIC DNA]</scope>
    <source>
        <strain evidence="3 4">Pan216</strain>
    </source>
</reference>
<dbReference type="PROSITE" id="PS00061">
    <property type="entry name" value="ADH_SHORT"/>
    <property type="match status" value="1"/>
</dbReference>
<keyword evidence="3" id="KW-0560">Oxidoreductase</keyword>
<sequence>MDETKAKRVVITGVTRGLGLAMAREFARLGHTIFGCGRSAEQLADLWSMLGPPHVIDQVDVTSDTRVGQWAESVISEHGPPDLLINNAAVINNSAPLWQIPNAEFDRTIDTNLKGTYYVLRHFLPEMVNQRRGIVVNFSSGWGRTTGAGVAPYCASKFAVEGLTASLAEELPEGMAAVALNPGIINTEMLRTNFGDSAAHFHKPEEWVRAAVPYLLSLGPDDSGKPLTIE</sequence>
<dbReference type="PRINTS" id="PR00080">
    <property type="entry name" value="SDRFAMILY"/>
</dbReference>
<dbReference type="GO" id="GO:0004316">
    <property type="term" value="F:3-oxoacyl-[acyl-carrier-protein] reductase (NADPH) activity"/>
    <property type="evidence" value="ECO:0007669"/>
    <property type="project" value="UniProtKB-EC"/>
</dbReference>
<dbReference type="CDD" id="cd05233">
    <property type="entry name" value="SDR_c"/>
    <property type="match status" value="1"/>
</dbReference>
<dbReference type="EMBL" id="CP036279">
    <property type="protein sequence ID" value="QDU63472.1"/>
    <property type="molecule type" value="Genomic_DNA"/>
</dbReference>
<dbReference type="InterPro" id="IPR036291">
    <property type="entry name" value="NAD(P)-bd_dom_sf"/>
</dbReference>
<dbReference type="InterPro" id="IPR053241">
    <property type="entry name" value="NADPH_pterin_aldehyde_rdct"/>
</dbReference>
<dbReference type="SUPFAM" id="SSF51735">
    <property type="entry name" value="NAD(P)-binding Rossmann-fold domains"/>
    <property type="match status" value="1"/>
</dbReference>
<dbReference type="InterPro" id="IPR002347">
    <property type="entry name" value="SDR_fam"/>
</dbReference>
<name>A0A518B942_9BACT</name>
<dbReference type="PRINTS" id="PR00081">
    <property type="entry name" value="GDHRDH"/>
</dbReference>
<dbReference type="InterPro" id="IPR057326">
    <property type="entry name" value="KR_dom"/>
</dbReference>
<dbReference type="Gene3D" id="3.40.50.720">
    <property type="entry name" value="NAD(P)-binding Rossmann-like Domain"/>
    <property type="match status" value="1"/>
</dbReference>
<dbReference type="InterPro" id="IPR020904">
    <property type="entry name" value="Sc_DH/Rdtase_CS"/>
</dbReference>
<gene>
    <name evidence="3" type="primary">fabG_2</name>
    <name evidence="3" type="ORF">Pan216_43520</name>
</gene>
<proteinExistence type="inferred from homology"/>